<protein>
    <submittedName>
        <fullName evidence="2">Uncharacterized protein</fullName>
    </submittedName>
</protein>
<keyword evidence="3" id="KW-1185">Reference proteome</keyword>
<evidence type="ECO:0000313" key="2">
    <source>
        <dbReference type="EMBL" id="MBL0765113.1"/>
    </source>
</evidence>
<sequence>MASNSKWDDFKNIVKNYFGWWVDISQIEPEDSTSEKVKKISIKVLGVLSLVVFSPIYILGLILAFIIAL</sequence>
<organism evidence="2 3">
    <name type="scientific">Marivirga atlantica</name>
    <dbReference type="NCBI Taxonomy" id="1548457"/>
    <lineage>
        <taxon>Bacteria</taxon>
        <taxon>Pseudomonadati</taxon>
        <taxon>Bacteroidota</taxon>
        <taxon>Cytophagia</taxon>
        <taxon>Cytophagales</taxon>
        <taxon>Marivirgaceae</taxon>
        <taxon>Marivirga</taxon>
    </lineage>
</organism>
<name>A0A937AF62_9BACT</name>
<accession>A0A937AF62</accession>
<keyword evidence="1" id="KW-0472">Membrane</keyword>
<dbReference type="EMBL" id="JAERQG010000002">
    <property type="protein sequence ID" value="MBL0765113.1"/>
    <property type="molecule type" value="Genomic_DNA"/>
</dbReference>
<feature type="transmembrane region" description="Helical" evidence="1">
    <location>
        <begin position="44"/>
        <end position="68"/>
    </location>
</feature>
<evidence type="ECO:0000256" key="1">
    <source>
        <dbReference type="SAM" id="Phobius"/>
    </source>
</evidence>
<comment type="caution">
    <text evidence="2">The sequence shown here is derived from an EMBL/GenBank/DDBJ whole genome shotgun (WGS) entry which is preliminary data.</text>
</comment>
<dbReference type="RefSeq" id="WP_201919441.1">
    <property type="nucleotide sequence ID" value="NZ_JAERQG010000002.1"/>
</dbReference>
<gene>
    <name evidence="2" type="ORF">JKP34_07620</name>
</gene>
<keyword evidence="1" id="KW-1133">Transmembrane helix</keyword>
<dbReference type="Proteomes" id="UP000642920">
    <property type="component" value="Unassembled WGS sequence"/>
</dbReference>
<proteinExistence type="predicted"/>
<keyword evidence="1" id="KW-0812">Transmembrane</keyword>
<dbReference type="AlphaFoldDB" id="A0A937AF62"/>
<reference evidence="2" key="1">
    <citation type="submission" date="2021-01" db="EMBL/GenBank/DDBJ databases">
        <title>Marivirga sp. nov., isolated from intertidal surface sediments.</title>
        <authorList>
            <person name="Zhang M."/>
        </authorList>
    </citation>
    <scope>NUCLEOTIDE SEQUENCE</scope>
    <source>
        <strain evidence="2">SM1354</strain>
    </source>
</reference>
<evidence type="ECO:0000313" key="3">
    <source>
        <dbReference type="Proteomes" id="UP000642920"/>
    </source>
</evidence>